<protein>
    <submittedName>
        <fullName evidence="2">Cupin domain protein</fullName>
    </submittedName>
</protein>
<dbReference type="SUPFAM" id="SSF51182">
    <property type="entry name" value="RmlC-like cupins"/>
    <property type="match status" value="1"/>
</dbReference>
<proteinExistence type="predicted"/>
<gene>
    <name evidence="2" type="ORF">HMPREF3293_00030</name>
</gene>
<evidence type="ECO:0000313" key="2">
    <source>
        <dbReference type="EMBL" id="KXK67106.1"/>
    </source>
</evidence>
<dbReference type="PATRIC" id="fig|626937.4.peg.30"/>
<feature type="domain" description="Cupin type-2" evidence="1">
    <location>
        <begin position="40"/>
        <end position="110"/>
    </location>
</feature>
<sequence length="115" mass="13055">MKKISLEELKTYEAPGHYGMTAMRIHGKDETGAQKFWMGLSTFLPGGGAEYAYEDNPLEKVYYVLEGEMTVRDKQGKEYVIHKDEAIAFAPNEGRYLSNESNLPARMLVVINYPD</sequence>
<dbReference type="InterPro" id="IPR011051">
    <property type="entry name" value="RmlC_Cupin_sf"/>
</dbReference>
<evidence type="ECO:0000259" key="1">
    <source>
        <dbReference type="Pfam" id="PF07883"/>
    </source>
</evidence>
<name>A0A136Q960_9FIRM</name>
<comment type="caution">
    <text evidence="2">The sequence shown here is derived from an EMBL/GenBank/DDBJ whole genome shotgun (WGS) entry which is preliminary data.</text>
</comment>
<dbReference type="Gene3D" id="2.60.120.10">
    <property type="entry name" value="Jelly Rolls"/>
    <property type="match status" value="1"/>
</dbReference>
<dbReference type="OrthoDB" id="2886949at2"/>
<dbReference type="RefSeq" id="WP_066523347.1">
    <property type="nucleotide sequence ID" value="NZ_CABMOF010000016.1"/>
</dbReference>
<evidence type="ECO:0000313" key="3">
    <source>
        <dbReference type="Proteomes" id="UP000070366"/>
    </source>
</evidence>
<accession>A0A136Q960</accession>
<keyword evidence="3" id="KW-1185">Reference proteome</keyword>
<dbReference type="STRING" id="626937.HMPREF3293_00030"/>
<dbReference type="KEGG" id="cmiu:B1H56_13325"/>
<dbReference type="AlphaFoldDB" id="A0A136Q960"/>
<dbReference type="Pfam" id="PF07883">
    <property type="entry name" value="Cupin_2"/>
    <property type="match status" value="1"/>
</dbReference>
<reference evidence="2 3" key="1">
    <citation type="submission" date="2016-02" db="EMBL/GenBank/DDBJ databases">
        <authorList>
            <person name="Wen L."/>
            <person name="He K."/>
            <person name="Yang H."/>
        </authorList>
    </citation>
    <scope>NUCLEOTIDE SEQUENCE [LARGE SCALE GENOMIC DNA]</scope>
    <source>
        <strain evidence="2 3">DSM 22607</strain>
    </source>
</reference>
<dbReference type="InterPro" id="IPR013096">
    <property type="entry name" value="Cupin_2"/>
</dbReference>
<dbReference type="InterPro" id="IPR014710">
    <property type="entry name" value="RmlC-like_jellyroll"/>
</dbReference>
<dbReference type="CDD" id="cd20299">
    <property type="entry name" value="cupin_YP766765-like"/>
    <property type="match status" value="1"/>
</dbReference>
<dbReference type="EMBL" id="LSZW01000002">
    <property type="protein sequence ID" value="KXK67106.1"/>
    <property type="molecule type" value="Genomic_DNA"/>
</dbReference>
<organism evidence="2 3">
    <name type="scientific">Christensenella minuta</name>
    <dbReference type="NCBI Taxonomy" id="626937"/>
    <lineage>
        <taxon>Bacteria</taxon>
        <taxon>Bacillati</taxon>
        <taxon>Bacillota</taxon>
        <taxon>Clostridia</taxon>
        <taxon>Christensenellales</taxon>
        <taxon>Christensenellaceae</taxon>
        <taxon>Christensenella</taxon>
    </lineage>
</organism>
<dbReference type="Proteomes" id="UP000070366">
    <property type="component" value="Unassembled WGS sequence"/>
</dbReference>